<dbReference type="OrthoDB" id="5966374at2"/>
<organism evidence="2 3">
    <name type="scientific">Arenimonas composti TR7-09 = DSM 18010</name>
    <dbReference type="NCBI Taxonomy" id="1121013"/>
    <lineage>
        <taxon>Bacteria</taxon>
        <taxon>Pseudomonadati</taxon>
        <taxon>Pseudomonadota</taxon>
        <taxon>Gammaproteobacteria</taxon>
        <taxon>Lysobacterales</taxon>
        <taxon>Lysobacteraceae</taxon>
        <taxon>Arenimonas</taxon>
    </lineage>
</organism>
<evidence type="ECO:0000313" key="2">
    <source>
        <dbReference type="EMBL" id="KFN48996.1"/>
    </source>
</evidence>
<name>A0A091BBA8_9GAMM</name>
<dbReference type="STRING" id="1121013.GCA_000426365_00748"/>
<dbReference type="InterPro" id="IPR009875">
    <property type="entry name" value="PilZ_domain"/>
</dbReference>
<evidence type="ECO:0000313" key="3">
    <source>
        <dbReference type="Proteomes" id="UP000029391"/>
    </source>
</evidence>
<dbReference type="SUPFAM" id="SSF141371">
    <property type="entry name" value="PilZ domain-like"/>
    <property type="match status" value="1"/>
</dbReference>
<dbReference type="RefSeq" id="WP_026816211.1">
    <property type="nucleotide sequence ID" value="NZ_AUFF01000001.1"/>
</dbReference>
<dbReference type="GO" id="GO:0035438">
    <property type="term" value="F:cyclic-di-GMP binding"/>
    <property type="evidence" value="ECO:0007669"/>
    <property type="project" value="InterPro"/>
</dbReference>
<feature type="domain" description="PilZ" evidence="1">
    <location>
        <begin position="5"/>
        <end position="88"/>
    </location>
</feature>
<proteinExistence type="predicted"/>
<dbReference type="AlphaFoldDB" id="A0A091BBA8"/>
<gene>
    <name evidence="2" type="ORF">P873_12690</name>
</gene>
<protein>
    <recommendedName>
        <fullName evidence="1">PilZ domain-containing protein</fullName>
    </recommendedName>
</protein>
<dbReference type="EMBL" id="AWXU01000044">
    <property type="protein sequence ID" value="KFN48996.1"/>
    <property type="molecule type" value="Genomic_DNA"/>
</dbReference>
<sequence>MIEHQRFSDRVPFAARVMVVRGDAAWVAEVKDLSEGGCGTFRPADCALEVADLVQLIFFDGPGRAVVVGARVARIAPASLGFEYHDPQTVPPT</sequence>
<accession>A0A091BBA8</accession>
<evidence type="ECO:0000259" key="1">
    <source>
        <dbReference type="Pfam" id="PF07238"/>
    </source>
</evidence>
<comment type="caution">
    <text evidence="2">The sequence shown here is derived from an EMBL/GenBank/DDBJ whole genome shotgun (WGS) entry which is preliminary data.</text>
</comment>
<dbReference type="eggNOG" id="ENOG5031JAW">
    <property type="taxonomic scope" value="Bacteria"/>
</dbReference>
<dbReference type="Proteomes" id="UP000029391">
    <property type="component" value="Unassembled WGS sequence"/>
</dbReference>
<dbReference type="Pfam" id="PF07238">
    <property type="entry name" value="PilZ"/>
    <property type="match status" value="1"/>
</dbReference>
<keyword evidence="3" id="KW-1185">Reference proteome</keyword>
<dbReference type="Gene3D" id="2.40.10.220">
    <property type="entry name" value="predicted glycosyltransferase like domains"/>
    <property type="match status" value="1"/>
</dbReference>
<reference evidence="2 3" key="1">
    <citation type="submission" date="2013-09" db="EMBL/GenBank/DDBJ databases">
        <title>Genome sequencing of Arenimonas composti.</title>
        <authorList>
            <person name="Chen F."/>
            <person name="Wang G."/>
        </authorList>
    </citation>
    <scope>NUCLEOTIDE SEQUENCE [LARGE SCALE GENOMIC DNA]</scope>
    <source>
        <strain evidence="2 3">TR7-09</strain>
    </source>
</reference>